<dbReference type="AlphaFoldDB" id="I7A4I7"/>
<dbReference type="PANTHER" id="PTHR19328">
    <property type="entry name" value="HEDGEHOG-INTERACTING PROTEIN"/>
    <property type="match status" value="1"/>
</dbReference>
<dbReference type="InterPro" id="IPR026444">
    <property type="entry name" value="Secre_tail"/>
</dbReference>
<protein>
    <submittedName>
        <fullName evidence="2">Protein up-regulated by thyroid hormone-putative PQQ-dependent glucose dehydrogenase</fullName>
    </submittedName>
</protein>
<dbReference type="Gene3D" id="2.60.40.4070">
    <property type="match status" value="1"/>
</dbReference>
<sequence>MKKWIYLFIAVFFIFGCDHNKAQLKIELAFPNIEVDYPVDIQNAGDGSDRIFVVSQPGIIYAFENKRDVNSKKVFLDISDKVLFGGEQGLLGLAFHPDFKSNGEFFVNYTTDNPRRTVVSRFRTDDTHSEALKSSEEILLEIQQPYSNHNGGQIIFCRDGYLYISTGDGGSAGDPQNNAQNLNSLLGKILRIDVDKKDEGKNYSIPEDNPFVNIPDARGEIYAYGLRNVWRFSYDPETNLLWAADVGQNKWEEIDLIEKGKNYGWRIMEGFHCYNPSNNCDTSGLTMPVWEYGHNEEGGWSITGGYVYRGKDAGELEGKYIYADFVSGNIWSLELNDGSVVNKLLFDTDYAISTFGIDEGSELYFANYSNGRIYKFKGLPVSVGESKIPFDMQLKQNYPNPFNGSTIIDYYLGKGSRVSMKLYNITGREIAKLVDEYKTEGWHRYVFDTANLGSNFSSGVYFYRFTTHFMADEMVGKMVFVK</sequence>
<dbReference type="STRING" id="1191523.MROS_1575"/>
<dbReference type="PATRIC" id="fig|1191523.3.peg.1670"/>
<dbReference type="InterPro" id="IPR011042">
    <property type="entry name" value="6-blade_b-propeller_TolB-like"/>
</dbReference>
<dbReference type="RefSeq" id="WP_014856245.1">
    <property type="nucleotide sequence ID" value="NC_018178.1"/>
</dbReference>
<keyword evidence="3" id="KW-1185">Reference proteome</keyword>
<accession>I7A4I7</accession>
<dbReference type="NCBIfam" id="TIGR04183">
    <property type="entry name" value="Por_Secre_tail"/>
    <property type="match status" value="1"/>
</dbReference>
<dbReference type="SUPFAM" id="SSF50952">
    <property type="entry name" value="Soluble quinoprotein glucose dehydrogenase"/>
    <property type="match status" value="1"/>
</dbReference>
<dbReference type="InterPro" id="IPR011041">
    <property type="entry name" value="Quinoprot_gluc/sorb_DH_b-prop"/>
</dbReference>
<dbReference type="eggNOG" id="COG2133">
    <property type="taxonomic scope" value="Bacteria"/>
</dbReference>
<evidence type="ECO:0000313" key="3">
    <source>
        <dbReference type="Proteomes" id="UP000009011"/>
    </source>
</evidence>
<dbReference type="PROSITE" id="PS51257">
    <property type="entry name" value="PROKAR_LIPOPROTEIN"/>
    <property type="match status" value="1"/>
</dbReference>
<feature type="domain" description="Glucose/Sorbosone dehydrogenase" evidence="1">
    <location>
        <begin position="36"/>
        <end position="373"/>
    </location>
</feature>
<dbReference type="Gene3D" id="2.120.10.30">
    <property type="entry name" value="TolB, C-terminal domain"/>
    <property type="match status" value="1"/>
</dbReference>
<gene>
    <name evidence="2" type="ordered locus">MROS_1575</name>
</gene>
<reference evidence="2 3" key="1">
    <citation type="journal article" date="2013" name="PLoS ONE">
        <title>Genomic analysis of Melioribacter roseus, facultatively anaerobic organotrophic bacterium representing a novel deep lineage within Bacteriodetes/Chlorobi group.</title>
        <authorList>
            <person name="Kadnikov V.V."/>
            <person name="Mardanov A.V."/>
            <person name="Podosokorskaya O.A."/>
            <person name="Gavrilov S.N."/>
            <person name="Kublanov I.V."/>
            <person name="Beletsky A.V."/>
            <person name="Bonch-Osmolovskaya E.A."/>
            <person name="Ravin N.V."/>
        </authorList>
    </citation>
    <scope>NUCLEOTIDE SEQUENCE [LARGE SCALE GENOMIC DNA]</scope>
    <source>
        <strain evidence="3">JCM 17771 / P3M-2</strain>
    </source>
</reference>
<dbReference type="Pfam" id="PF07995">
    <property type="entry name" value="GSDH"/>
    <property type="match status" value="1"/>
</dbReference>
<dbReference type="Proteomes" id="UP000009011">
    <property type="component" value="Chromosome"/>
</dbReference>
<dbReference type="InterPro" id="IPR012938">
    <property type="entry name" value="Glc/Sorbosone_DH"/>
</dbReference>
<evidence type="ECO:0000259" key="1">
    <source>
        <dbReference type="Pfam" id="PF07995"/>
    </source>
</evidence>
<dbReference type="KEGG" id="mro:MROS_1575"/>
<dbReference type="OrthoDB" id="9770043at2"/>
<dbReference type="EMBL" id="CP003557">
    <property type="protein sequence ID" value="AFN74811.1"/>
    <property type="molecule type" value="Genomic_DNA"/>
</dbReference>
<organism evidence="2 3">
    <name type="scientific">Melioribacter roseus (strain DSM 23840 / JCM 17771 / VKM B-2668 / P3M-2)</name>
    <dbReference type="NCBI Taxonomy" id="1191523"/>
    <lineage>
        <taxon>Bacteria</taxon>
        <taxon>Pseudomonadati</taxon>
        <taxon>Ignavibacteriota</taxon>
        <taxon>Ignavibacteria</taxon>
        <taxon>Ignavibacteriales</taxon>
        <taxon>Melioribacteraceae</taxon>
        <taxon>Melioribacter</taxon>
    </lineage>
</organism>
<proteinExistence type="predicted"/>
<dbReference type="HOGENOM" id="CLU_482959_0_0_10"/>
<name>I7A4I7_MELRP</name>
<dbReference type="PANTHER" id="PTHR19328:SF75">
    <property type="entry name" value="ALDOSE SUGAR DEHYDROGENASE YLII"/>
    <property type="match status" value="1"/>
</dbReference>
<evidence type="ECO:0000313" key="2">
    <source>
        <dbReference type="EMBL" id="AFN74811.1"/>
    </source>
</evidence>